<accession>A0A0P0ADI8</accession>
<evidence type="ECO:0000313" key="2">
    <source>
        <dbReference type="Proteomes" id="UP000064920"/>
    </source>
</evidence>
<name>A0A0P0ADI8_9RHOB</name>
<dbReference type="Proteomes" id="UP000064920">
    <property type="component" value="Chromosome"/>
</dbReference>
<gene>
    <name evidence="1" type="ORF">IMCC12053_2329</name>
</gene>
<keyword evidence="2" id="KW-1185">Reference proteome</keyword>
<protein>
    <submittedName>
        <fullName evidence="1">Uncharacterized protein</fullName>
    </submittedName>
</protein>
<reference evidence="1 2" key="1">
    <citation type="submission" date="2015-05" db="EMBL/GenBank/DDBJ databases">
        <authorList>
            <person name="Wang D.B."/>
            <person name="Wang M."/>
        </authorList>
    </citation>
    <scope>NUCLEOTIDE SEQUENCE [LARGE SCALE GENOMIC DNA]</scope>
    <source>
        <strain evidence="1 2">IMCC 12053</strain>
    </source>
</reference>
<dbReference type="EMBL" id="CP012023">
    <property type="protein sequence ID" value="ALI56276.1"/>
    <property type="molecule type" value="Genomic_DNA"/>
</dbReference>
<dbReference type="AlphaFoldDB" id="A0A0P0ADI8"/>
<sequence length="43" mass="4560">MPVLGFCILRLNGGAAVGQGESDYLLIISRLPQDGKKSPLNSM</sequence>
<organism evidence="1 2">
    <name type="scientific">Celeribacter marinus</name>
    <dbReference type="NCBI Taxonomy" id="1397108"/>
    <lineage>
        <taxon>Bacteria</taxon>
        <taxon>Pseudomonadati</taxon>
        <taxon>Pseudomonadota</taxon>
        <taxon>Alphaproteobacteria</taxon>
        <taxon>Rhodobacterales</taxon>
        <taxon>Roseobacteraceae</taxon>
        <taxon>Celeribacter</taxon>
    </lineage>
</organism>
<proteinExistence type="predicted"/>
<evidence type="ECO:0000313" key="1">
    <source>
        <dbReference type="EMBL" id="ALI56276.1"/>
    </source>
</evidence>
<dbReference type="KEGG" id="cmar:IMCC12053_2329"/>
<dbReference type="PATRIC" id="fig|1397108.4.peg.2380"/>